<feature type="coiled-coil region" evidence="15">
    <location>
        <begin position="2004"/>
        <end position="2080"/>
    </location>
</feature>
<feature type="domain" description="AAA+ ATPase" evidence="16">
    <location>
        <begin position="1756"/>
        <end position="1922"/>
    </location>
</feature>
<dbReference type="GO" id="GO:0007097">
    <property type="term" value="P:nuclear migration"/>
    <property type="evidence" value="ECO:0007669"/>
    <property type="project" value="UniProtKB-ARBA"/>
</dbReference>
<dbReference type="InterPro" id="IPR024317">
    <property type="entry name" value="Dynein_heavy_chain_D4_dom"/>
</dbReference>
<dbReference type="Pfam" id="PF18198">
    <property type="entry name" value="AAA_lid_11"/>
    <property type="match status" value="1"/>
</dbReference>
<dbReference type="GO" id="GO:0005524">
    <property type="term" value="F:ATP binding"/>
    <property type="evidence" value="ECO:0007669"/>
    <property type="project" value="UniProtKB-KW"/>
</dbReference>
<dbReference type="FunFam" id="1.10.287.2620:FF:000001">
    <property type="entry name" value="Cytoplasmic dynein heavy chain 1"/>
    <property type="match status" value="1"/>
</dbReference>
<keyword evidence="9" id="KW-0067">ATP-binding</keyword>
<evidence type="ECO:0000313" key="18">
    <source>
        <dbReference type="Proteomes" id="UP000714275"/>
    </source>
</evidence>
<evidence type="ECO:0000259" key="16">
    <source>
        <dbReference type="SMART" id="SM00382"/>
    </source>
</evidence>
<feature type="domain" description="AAA+ ATPase" evidence="16">
    <location>
        <begin position="1414"/>
        <end position="1564"/>
    </location>
</feature>
<dbReference type="FunFam" id="3.40.50.300:FF:000071">
    <property type="entry name" value="Cytoplasmic dynein heavy chain 1"/>
    <property type="match status" value="1"/>
</dbReference>
<dbReference type="FunFam" id="1.10.8.1220:FF:000002">
    <property type="entry name" value="cytoplasmic dynein 1 heavy chain 1-like"/>
    <property type="match status" value="1"/>
</dbReference>
<dbReference type="Gene3D" id="3.20.180.20">
    <property type="entry name" value="Dynein heavy chain, N-terminal domain 2"/>
    <property type="match status" value="1"/>
</dbReference>
<dbReference type="InterPro" id="IPR013602">
    <property type="entry name" value="Dynein_heavy_linker"/>
</dbReference>
<dbReference type="FunFam" id="3.10.490.20:FF:000004">
    <property type="entry name" value="Cytoplasmic dynein heavy chain 2"/>
    <property type="match status" value="1"/>
</dbReference>
<evidence type="ECO:0000256" key="6">
    <source>
        <dbReference type="ARBA" id="ARBA00022701"/>
    </source>
</evidence>
<evidence type="ECO:0000256" key="11">
    <source>
        <dbReference type="ARBA" id="ARBA00023054"/>
    </source>
</evidence>
<keyword evidence="10" id="KW-0243">Dynein</keyword>
<evidence type="ECO:0000256" key="5">
    <source>
        <dbReference type="ARBA" id="ARBA00022490"/>
    </source>
</evidence>
<keyword evidence="7" id="KW-0677">Repeat</keyword>
<keyword evidence="18" id="KW-1185">Reference proteome</keyword>
<sequence length="3459" mass="392972">MEAFSPSNSSTAAAVTFITFVQDLKRKTKTWGPMIELCANGEKTLERFRYQFPDDWLYSDQLRGEWSAYNEILKRKNDSIQEQLAGLQLKIVAEDKIVENKINDILSEWEQTRPVQGSLRADTAMNTINVFEGKLTRVQEEYDLVCRAKEALDLELTRHTRLEPVFEELRDLKAVWTALSGVWSQIGELREMSWSVVQPRKLRQQLDGLLTSTRDMPTRMRQYAAFEYVQDVLRGLLKSNSLISDLKSEALKDRHWKQLFKVLRLPSQISLTLMTLGHVYDLDLKKNDTPIREVIIQAQGEMALEEYIKQVKEIWTNYTLDLINYQNKCRLIKGWDDLFNKCSENLNSLTAMKLSPYYKVFEEEAGSWEDKLNRIHVLFDIWVDVQRQWVYLEGIFSGSADIKHLLPVESARFQNINAEFLTVMKKVYKSPFVIDVMNIQGIQKSLERLADLLNKIQKALGEYLERERSSFPRFYFVGDEDLLEIIGNSKDIVRIMKHLKKMFAGISTIKLDEDLTQIQGMASREGEEVKFSEPVLLKDFPKINDWLAKLESMMRLSLADLLCDAVTELQSFYGTGSPLEMDQLMTWTEKYPAQLVTLAVQVAWTTAVDATFESGKLPEAPLETVSQALDLLADIVLQELSPVTRRKCEHLITELVHQRDVIRTLIQQRVTDTKAFTWLAQMRFYLDRSAENPLDRLAICVADASFPYGWEYLGVPDRLVQTPLTDRVYLTLTQALDNQLGGSPFGPAGTGKTESVKALGVQLGRFVLVFCCDETFDFQAMGRIFVGLCQVGAWGCFDEFNRLEERILSAVSQQVQSIQQGLVALAKNPNIEIELVGKSLKINKNIGIFITTNPNYAGRSQLPPNLTKLFRPMAMTRPDRELIAQVMLFSQGFRTAESLASKIVPFFNLCDEQLSPQPHYDFGLRALKAVLASAGILKRERLQSVRSEDTDGVVGLSDSISEQIILIQSVTETIVPKLVADDVPLLTSLLADVFPGTDYVPVDLDALREQILKVCAERRLVDGDRWVAKILQLYQIQKIQHGLMMVGPSGTGKTNAWQVLLAALERLDGIEGIPYVIDPKAMHKDALYGTLDPTTREWNDGLFTHILRKIVDDVRGESSKRHWIIFDGDVDPEWVENLNSVLDDNKLLTLPNGERLNLPPNVRIMFEVEHLRYATLATVSRCGMIWFSEDVIEPSMVHRHYLNTLSTVPLDADDEDAVDMPGRRTDALAADASNSANLATQVQIASILERYFGDGDLVDSALTFAESIDHIMDFTSTRALHTLFSLLNKTARNVIEYNLQHSDFPLAPEKVEQYVTKRLLVSIIWAFSGDAKLDLRAEMGYFLRKQTGIDLPAMGSDNSLIDFDVQIATGDWISWQSKVPSIEIDAPDVTSSNIVVPTMDTVRHEEVLYSWLSEHKPLMLCGPPGSGKTMTLFSALRKLPDMEVVGLNFSSATTPELILKTFEQYCEYRKTPNGVILAPVQIGRWLVVFCDEINLPAQDKYGTQRVISFLRQLVECGGYWRAKDMAWVKLERIQFVGACNPPTDPGRVPLSHRFLRHAPLVMVDYPGEVSLKQIYGTYNRALLKVVPTLRAYAEPLTDAMVAFYLSSQKRFTTDIQAHYVYSPRELTRWVRGIYEAIRPLETLSVEGLVRVWAHEALRLFQDRLVTEDEKSWTDEHIDNAAMEHFPTINRDEALHRPILFSNWTSKYYIPVEREELREYTKARLRVFYEEELDVPLVLFNDVLDHVLRIDRVFRQVQGHLLLIGVSGSGKTTLSRFVAWLNGLSIFQIKVSNKYTGDDFDDDLRTVLRRSGCKGEKICFIMDESNVLDSGFLERMNTLLANAEVPGLFEGDEHAALMTACKEGSQRDGRMLDSHEELYRWFTQQVAKNLHVVFTMNPPENGLASRAATSPALFNRCVLDWFGDWSDQAFYQVGMEFTHTIDLDLPSYTPPALFPIAYRELSMPPVHRTAVVNALVYVHSSLHQINQRLSRRQGRYNYVTPRHYLDFINQYVRLFNEKRDELEEQQRHLHVGLDKLKDTVTQVEELRKSLAIKRSQLQAKDAEANEKLRRMVADQQEAEQKKTASIEIQAALVEQDKNIAQRRSVVMADLADAEPAVLDAQSAVSSIKRQHLQEVRTMANPPEAVKLAMESVCTLLGHKIDNWRTVQGIIRRDDFIQRIVNFDTNSQMTKPLRELMKRDFLSRPSFNFETVQRASKACGPLVKWVLAQVRFSEILDKVEPLRNEVQSLESQADMTKKQASQIITIVAELESKIATYKEEYALLISETQAIKSEMERVQSKVDRSMKLLESLSSEKGRWESGSRTFDAEMSTIIGDVLLSAAFLAYGGFFDQHYREVMWQEWSSHLHEASIKFKPELSLTEYLSTADDRLSWQSKSLPSDNLTTENAIMLKRFNRYPLIIDPTGQATTFLLNEYKDRKITVTSFLDEAFLKVLESALRFGNPLLIQDVEHLDPILNAVLNREIRRTGGRILIRLGSQDIDFSPSFTMFLSTRDPSVEFSPDICSRVTFVNFTMTRSSLQSQSLDQVLKVERPDTERKRTDLMKAQGEFRLRLRTLEKLLLQALNESTGNILDDDKVISTLETLKREAADITHKVEETDIVMKEVEQVTAEYLPLAQACSSVFFILEQLNLVNHFYQFSLRFFLDIFDYVLHHNPNLKNVSDHHRRREILLNDLFLIVYKRTSRALLHRDHVMLAVLLAQVKLRGMEEISDGLEFLLESGQGVAISTAPSTEHPTSSILTPDQMMHLESYAKQSLFKPVLNNILEHPDDWIPFLQSSSPESIVPTPWEPNTPAVEALRSMLIVKCLRPDRLLQSTALFVRNVFQSDLTSDLDLGAMVANEVPAATPLALVSVTGYDASYRVENLIQSTGARSSSVAMGSQEGFTLADQAIAAASRQGTWVLLKNVHLAPTWLGQLEKKLQTLNPHRNFRLFLTLEANPSIPVNILRQSRIIMNEPLPGIKANLLDSLGSITPQRLAQGPSEKIRLYFLLAWFHAVVQERLRYVPLGWSKTYDFNDSDMASAFGTIDTWLNAVAKGRANVDPANIPWDALRTLIKQSVYGGRVDSDFDQRILDAFVDKLFTPAAYNVDFDLVPTIGGGHALGAPDGTKLEHFLSWVQRLPDREPPAWLSLPPTAERVIAVAQGNELLGKLRKMRTLADDDELGSAAGPSKSQTSQQPAWMRNLHERCREWLTQLPSTLNTLSKQSNDNPDPLYRLFFREASIGRKLLDQVCKDLADVVKVCDGELKQTNHLRTLMSSLTKGTIPSHWRRYKVPKVMSVSEWIPDLARRLSQLDGITGVQQNLSNVEVWLGGLFFPEAYITATRQAVAHRKRWSLETLHLRLDIGQMNDPGAFIVDGLVLEGAAWDAEDEKLVLNDGQAVRLNASQIRWVQDDSSNEEQPADLVTLPVYLNNDRSDVMFTVDLPFDGHSASLVAMRAVCLTARG</sequence>
<evidence type="ECO:0000256" key="4">
    <source>
        <dbReference type="ARBA" id="ARBA00022197"/>
    </source>
</evidence>
<dbReference type="InterPro" id="IPR041228">
    <property type="entry name" value="Dynein_C"/>
</dbReference>
<dbReference type="Pfam" id="PF12781">
    <property type="entry name" value="AAA_9"/>
    <property type="match status" value="1"/>
</dbReference>
<feature type="coiled-coil region" evidence="15">
    <location>
        <begin position="2237"/>
        <end position="2313"/>
    </location>
</feature>
<dbReference type="Gene3D" id="1.10.472.130">
    <property type="match status" value="1"/>
</dbReference>
<dbReference type="InterPro" id="IPR042222">
    <property type="entry name" value="Dynein_2_N"/>
</dbReference>
<dbReference type="OrthoDB" id="447173at2759"/>
<dbReference type="InterPro" id="IPR004273">
    <property type="entry name" value="Dynein_heavy_D6_P-loop"/>
</dbReference>
<dbReference type="Proteomes" id="UP000714275">
    <property type="component" value="Unassembled WGS sequence"/>
</dbReference>
<dbReference type="FunFam" id="1.20.920.20:FF:000002">
    <property type="entry name" value="Cytoplasmic dynein 1 heavy chain"/>
    <property type="match status" value="1"/>
</dbReference>
<dbReference type="Gene3D" id="1.20.1270.280">
    <property type="match status" value="1"/>
</dbReference>
<dbReference type="FunFam" id="1.20.920.30:FF:000001">
    <property type="entry name" value="Cytoplasmic dynein heavy chain 1"/>
    <property type="match status" value="1"/>
</dbReference>
<evidence type="ECO:0000256" key="1">
    <source>
        <dbReference type="ARBA" id="ARBA00004245"/>
    </source>
</evidence>
<dbReference type="FunFam" id="1.20.1270.280:FF:000004">
    <property type="entry name" value="Cytoplasmic dynein heavy chain 2"/>
    <property type="match status" value="1"/>
</dbReference>
<dbReference type="FunFam" id="1.10.8.720:FF:000003">
    <property type="entry name" value="Cytoplasmic dynein heavy chain 2"/>
    <property type="match status" value="1"/>
</dbReference>
<dbReference type="Pfam" id="PF22597">
    <property type="entry name" value="DYN_lid"/>
    <property type="match status" value="1"/>
</dbReference>
<dbReference type="InterPro" id="IPR043160">
    <property type="entry name" value="Dynein_C_barrel"/>
</dbReference>
<evidence type="ECO:0000256" key="8">
    <source>
        <dbReference type="ARBA" id="ARBA00022741"/>
    </source>
</evidence>
<proteinExistence type="inferred from homology"/>
<evidence type="ECO:0000256" key="10">
    <source>
        <dbReference type="ARBA" id="ARBA00023017"/>
    </source>
</evidence>
<dbReference type="FunFam" id="3.20.180.20:FF:000002">
    <property type="entry name" value="Cytoplasmic dynein heavy chain 1"/>
    <property type="match status" value="1"/>
</dbReference>
<dbReference type="CDD" id="cd00009">
    <property type="entry name" value="AAA"/>
    <property type="match status" value="2"/>
</dbReference>
<dbReference type="FunFam" id="1.20.58.1120:FF:000013">
    <property type="entry name" value="Dynein heavy chain-like protein"/>
    <property type="match status" value="1"/>
</dbReference>
<dbReference type="InterPro" id="IPR041658">
    <property type="entry name" value="AAA_lid_11"/>
</dbReference>
<dbReference type="GO" id="GO:0045505">
    <property type="term" value="F:dynein intermediate chain binding"/>
    <property type="evidence" value="ECO:0007669"/>
    <property type="project" value="InterPro"/>
</dbReference>
<protein>
    <recommendedName>
        <fullName evidence="4">Dynein heavy chain, cytoplasmic</fullName>
    </recommendedName>
    <alternativeName>
        <fullName evidence="14">Dynein heavy chain, cytosolic</fullName>
    </alternativeName>
</protein>
<dbReference type="Pfam" id="PF12775">
    <property type="entry name" value="AAA_7"/>
    <property type="match status" value="1"/>
</dbReference>
<dbReference type="Gene3D" id="3.10.490.20">
    <property type="match status" value="1"/>
</dbReference>
<dbReference type="Pfam" id="PF08393">
    <property type="entry name" value="DHC_N2"/>
    <property type="match status" value="1"/>
</dbReference>
<feature type="domain" description="AAA+ ATPase" evidence="16">
    <location>
        <begin position="741"/>
        <end position="888"/>
    </location>
</feature>
<dbReference type="InterPro" id="IPR035706">
    <property type="entry name" value="AAA_9"/>
</dbReference>
<dbReference type="PANTHER" id="PTHR46532">
    <property type="entry name" value="MALE FERTILITY FACTOR KL5"/>
    <property type="match status" value="1"/>
</dbReference>
<comment type="caution">
    <text evidence="17">The sequence shown here is derived from an EMBL/GenBank/DDBJ whole genome shotgun (WGS) entry which is preliminary data.</text>
</comment>
<name>A0A9P6ZV84_9AGAM</name>
<accession>A0A9P6ZV84</accession>
<dbReference type="GO" id="GO:0072384">
    <property type="term" value="P:organelle transport along microtubule"/>
    <property type="evidence" value="ECO:0007669"/>
    <property type="project" value="UniProtKB-ARBA"/>
</dbReference>
<dbReference type="InterPro" id="IPR003593">
    <property type="entry name" value="AAA+_ATPase"/>
</dbReference>
<keyword evidence="5" id="KW-0963">Cytoplasm</keyword>
<dbReference type="Pfam" id="PF18199">
    <property type="entry name" value="Dynein_C"/>
    <property type="match status" value="1"/>
</dbReference>
<evidence type="ECO:0000256" key="9">
    <source>
        <dbReference type="ARBA" id="ARBA00022840"/>
    </source>
</evidence>
<dbReference type="Gene3D" id="1.20.920.20">
    <property type="match status" value="2"/>
</dbReference>
<dbReference type="FunFam" id="1.20.140.100:FF:000002">
    <property type="entry name" value="Cytoplasmic dynein heavy chain 1"/>
    <property type="match status" value="1"/>
</dbReference>
<evidence type="ECO:0000313" key="17">
    <source>
        <dbReference type="EMBL" id="KAG1777399.1"/>
    </source>
</evidence>
<dbReference type="InterPro" id="IPR041466">
    <property type="entry name" value="Dynein_AAA5_ext"/>
</dbReference>
<dbReference type="Gene3D" id="3.40.50.300">
    <property type="entry name" value="P-loop containing nucleotide triphosphate hydrolases"/>
    <property type="match status" value="5"/>
</dbReference>
<dbReference type="InterPro" id="IPR042228">
    <property type="entry name" value="Dynein_linker_3"/>
</dbReference>
<keyword evidence="6" id="KW-0493">Microtubule</keyword>
<dbReference type="FunFam" id="3.40.50.300:FF:000517">
    <property type="entry name" value="Cytoplasmic dynein heavy chain 1"/>
    <property type="match status" value="1"/>
</dbReference>
<dbReference type="InterPro" id="IPR024743">
    <property type="entry name" value="Dynein_HC_stalk"/>
</dbReference>
<keyword evidence="12" id="KW-0505">Motor protein</keyword>
<dbReference type="Gene3D" id="1.20.140.100">
    <property type="entry name" value="Dynein heavy chain, N-terminal domain 2"/>
    <property type="match status" value="1"/>
</dbReference>
<dbReference type="Pfam" id="PF12774">
    <property type="entry name" value="AAA_6"/>
    <property type="match status" value="1"/>
</dbReference>
<dbReference type="SUPFAM" id="SSF52540">
    <property type="entry name" value="P-loop containing nucleoside triphosphate hydrolases"/>
    <property type="match status" value="4"/>
</dbReference>
<keyword evidence="11 15" id="KW-0175">Coiled coil</keyword>
<dbReference type="Gene3D" id="1.10.8.720">
    <property type="entry name" value="Region D6 of dynein motor"/>
    <property type="match status" value="1"/>
</dbReference>
<dbReference type="GO" id="GO:0051959">
    <property type="term" value="F:dynein light intermediate chain binding"/>
    <property type="evidence" value="ECO:0007669"/>
    <property type="project" value="InterPro"/>
</dbReference>
<comment type="subunit">
    <text evidence="3">Consists of at least two heavy chains and a number of intermediate and light chains.</text>
</comment>
<dbReference type="Pfam" id="PF17852">
    <property type="entry name" value="Dynein_AAA_lid"/>
    <property type="match status" value="1"/>
</dbReference>
<dbReference type="Gene3D" id="1.20.920.30">
    <property type="match status" value="1"/>
</dbReference>
<keyword evidence="8" id="KW-0547">Nucleotide-binding</keyword>
<dbReference type="InterPro" id="IPR043157">
    <property type="entry name" value="Dynein_AAA1S"/>
</dbReference>
<feature type="coiled-coil region" evidence="15">
    <location>
        <begin position="439"/>
        <end position="466"/>
    </location>
</feature>
<organism evidence="17 18">
    <name type="scientific">Suillus placidus</name>
    <dbReference type="NCBI Taxonomy" id="48579"/>
    <lineage>
        <taxon>Eukaryota</taxon>
        <taxon>Fungi</taxon>
        <taxon>Dikarya</taxon>
        <taxon>Basidiomycota</taxon>
        <taxon>Agaricomycotina</taxon>
        <taxon>Agaricomycetes</taxon>
        <taxon>Agaricomycetidae</taxon>
        <taxon>Boletales</taxon>
        <taxon>Suillineae</taxon>
        <taxon>Suillaceae</taxon>
        <taxon>Suillus</taxon>
    </lineage>
</organism>
<evidence type="ECO:0000256" key="14">
    <source>
        <dbReference type="ARBA" id="ARBA00033439"/>
    </source>
</evidence>
<gene>
    <name evidence="17" type="ORF">EV702DRAFT_1005149</name>
</gene>
<comment type="subcellular location">
    <subcellularLocation>
        <location evidence="1">Cytoplasm</location>
        <location evidence="1">Cytoskeleton</location>
    </subcellularLocation>
</comment>
<dbReference type="Pfam" id="PF03028">
    <property type="entry name" value="Dynein_heavy"/>
    <property type="match status" value="1"/>
</dbReference>
<dbReference type="InterPro" id="IPR042219">
    <property type="entry name" value="AAA_lid_11_sf"/>
</dbReference>
<dbReference type="Gene3D" id="6.10.140.1060">
    <property type="match status" value="1"/>
</dbReference>
<dbReference type="Pfam" id="PF12780">
    <property type="entry name" value="AAA_8"/>
    <property type="match status" value="1"/>
</dbReference>
<evidence type="ECO:0000256" key="13">
    <source>
        <dbReference type="ARBA" id="ARBA00023212"/>
    </source>
</evidence>
<dbReference type="Gene3D" id="1.20.58.1120">
    <property type="match status" value="1"/>
</dbReference>
<dbReference type="Gene3D" id="1.10.8.710">
    <property type="match status" value="1"/>
</dbReference>
<dbReference type="InterPro" id="IPR027417">
    <property type="entry name" value="P-loop_NTPase"/>
</dbReference>
<evidence type="ECO:0000256" key="7">
    <source>
        <dbReference type="ARBA" id="ARBA00022737"/>
    </source>
</evidence>
<reference evidence="17" key="1">
    <citation type="journal article" date="2020" name="New Phytol.">
        <title>Comparative genomics reveals dynamic genome evolution in host specialist ectomycorrhizal fungi.</title>
        <authorList>
            <person name="Lofgren L.A."/>
            <person name="Nguyen N.H."/>
            <person name="Vilgalys R."/>
            <person name="Ruytinx J."/>
            <person name="Liao H.L."/>
            <person name="Branco S."/>
            <person name="Kuo A."/>
            <person name="LaButti K."/>
            <person name="Lipzen A."/>
            <person name="Andreopoulos W."/>
            <person name="Pangilinan J."/>
            <person name="Riley R."/>
            <person name="Hundley H."/>
            <person name="Na H."/>
            <person name="Barry K."/>
            <person name="Grigoriev I.V."/>
            <person name="Stajich J.E."/>
            <person name="Kennedy P.G."/>
        </authorList>
    </citation>
    <scope>NUCLEOTIDE SEQUENCE</scope>
    <source>
        <strain evidence="17">DOB743</strain>
    </source>
</reference>
<evidence type="ECO:0000256" key="15">
    <source>
        <dbReference type="SAM" id="Coils"/>
    </source>
</evidence>
<dbReference type="FunFam" id="3.40.50.300:FF:000122">
    <property type="entry name" value="Cytoplasmic dynein 1 heavy chain"/>
    <property type="match status" value="1"/>
</dbReference>
<dbReference type="InterPro" id="IPR035699">
    <property type="entry name" value="AAA_6"/>
</dbReference>
<dbReference type="GO" id="GO:0008569">
    <property type="term" value="F:minus-end-directed microtubule motor activity"/>
    <property type="evidence" value="ECO:0007669"/>
    <property type="project" value="InterPro"/>
</dbReference>
<dbReference type="GO" id="GO:0005874">
    <property type="term" value="C:microtubule"/>
    <property type="evidence" value="ECO:0007669"/>
    <property type="project" value="UniProtKB-KW"/>
</dbReference>
<dbReference type="SMART" id="SM00382">
    <property type="entry name" value="AAA"/>
    <property type="match status" value="3"/>
</dbReference>
<evidence type="ECO:0000256" key="3">
    <source>
        <dbReference type="ARBA" id="ARBA00011655"/>
    </source>
</evidence>
<dbReference type="EMBL" id="JABBWD010000021">
    <property type="protein sequence ID" value="KAG1777399.1"/>
    <property type="molecule type" value="Genomic_DNA"/>
</dbReference>
<comment type="similarity">
    <text evidence="2">Belongs to the dynein heavy chain family.</text>
</comment>
<dbReference type="Gene3D" id="1.10.8.1220">
    <property type="match status" value="1"/>
</dbReference>
<dbReference type="InterPro" id="IPR054354">
    <property type="entry name" value="DYNC2H1-like_lid"/>
</dbReference>
<dbReference type="FunFam" id="3.40.50.300:FF:000373">
    <property type="entry name" value="Cytoplasmic dynein heavy chain 2"/>
    <property type="match status" value="1"/>
</dbReference>
<evidence type="ECO:0000256" key="2">
    <source>
        <dbReference type="ARBA" id="ARBA00008887"/>
    </source>
</evidence>
<dbReference type="FunFam" id="1.10.8.710:FF:000005">
    <property type="entry name" value="Cytoplasmic dynein heavy chain 1"/>
    <property type="match status" value="1"/>
</dbReference>
<dbReference type="GO" id="GO:0005858">
    <property type="term" value="C:axonemal dynein complex"/>
    <property type="evidence" value="ECO:0007669"/>
    <property type="project" value="TreeGrafter"/>
</dbReference>
<keyword evidence="13" id="KW-0206">Cytoskeleton</keyword>
<dbReference type="PANTHER" id="PTHR46532:SF4">
    <property type="entry name" value="AAA+ ATPASE DOMAIN-CONTAINING PROTEIN"/>
    <property type="match status" value="1"/>
</dbReference>
<dbReference type="Pfam" id="PF12777">
    <property type="entry name" value="MT"/>
    <property type="match status" value="1"/>
</dbReference>
<evidence type="ECO:0000256" key="12">
    <source>
        <dbReference type="ARBA" id="ARBA00023175"/>
    </source>
</evidence>
<dbReference type="Gene3D" id="1.10.287.2620">
    <property type="match status" value="1"/>
</dbReference>
<dbReference type="InterPro" id="IPR026983">
    <property type="entry name" value="DHC"/>
</dbReference>